<accession>A0ABS1H6G2</accession>
<feature type="chain" id="PRO_5045756188" evidence="1">
    <location>
        <begin position="21"/>
        <end position="152"/>
    </location>
</feature>
<sequence>MIKKAWILMILLLVPVSACTDKDEKLHDWKESEIFKAGDYEMIGIEERVGFIYDKDTPIVEGQVGKFMWDFWGEKDQLKGRFKVLGTHEGSEEEIIIIPESVRELKIPPNKHNTADISIPTNMEFEKSGMWKLDVYLDDKLFDTIYVNVNKK</sequence>
<comment type="caution">
    <text evidence="2">The sequence shown here is derived from an EMBL/GenBank/DDBJ whole genome shotgun (WGS) entry which is preliminary data.</text>
</comment>
<gene>
    <name evidence="2" type="ORF">JFL43_09050</name>
</gene>
<keyword evidence="1" id="KW-0732">Signal</keyword>
<dbReference type="InterPro" id="IPR032366">
    <property type="entry name" value="DUF4871"/>
</dbReference>
<name>A0ABS1H6G2_9BACL</name>
<dbReference type="Gene3D" id="2.60.40.3830">
    <property type="match status" value="1"/>
</dbReference>
<evidence type="ECO:0000313" key="3">
    <source>
        <dbReference type="Proteomes" id="UP000618943"/>
    </source>
</evidence>
<dbReference type="Proteomes" id="UP000618943">
    <property type="component" value="Unassembled WGS sequence"/>
</dbReference>
<evidence type="ECO:0000313" key="2">
    <source>
        <dbReference type="EMBL" id="MBK3495004.1"/>
    </source>
</evidence>
<evidence type="ECO:0000256" key="1">
    <source>
        <dbReference type="SAM" id="SignalP"/>
    </source>
</evidence>
<reference evidence="2 3" key="1">
    <citation type="submission" date="2020-12" db="EMBL/GenBank/DDBJ databases">
        <title>YIM B01967 draft genome.</title>
        <authorList>
            <person name="Yan X."/>
        </authorList>
    </citation>
    <scope>NUCLEOTIDE SEQUENCE [LARGE SCALE GENOMIC DNA]</scope>
    <source>
        <strain evidence="2 3">YIM B01967</strain>
    </source>
</reference>
<dbReference type="RefSeq" id="WP_200748782.1">
    <property type="nucleotide sequence ID" value="NZ_JAEOAH010000008.1"/>
</dbReference>
<feature type="signal peptide" evidence="1">
    <location>
        <begin position="1"/>
        <end position="20"/>
    </location>
</feature>
<dbReference type="Pfam" id="PF16167">
    <property type="entry name" value="DUF4871"/>
    <property type="match status" value="1"/>
</dbReference>
<proteinExistence type="predicted"/>
<organism evidence="2 3">
    <name type="scientific">Viridibacillus soli</name>
    <dbReference type="NCBI Taxonomy" id="2798301"/>
    <lineage>
        <taxon>Bacteria</taxon>
        <taxon>Bacillati</taxon>
        <taxon>Bacillota</taxon>
        <taxon>Bacilli</taxon>
        <taxon>Bacillales</taxon>
        <taxon>Caryophanaceae</taxon>
        <taxon>Viridibacillus</taxon>
    </lineage>
</organism>
<dbReference type="EMBL" id="JAEOAH010000008">
    <property type="protein sequence ID" value="MBK3495004.1"/>
    <property type="molecule type" value="Genomic_DNA"/>
</dbReference>
<protein>
    <submittedName>
        <fullName evidence="2">DUF4871 domain-containing protein</fullName>
    </submittedName>
</protein>
<keyword evidence="3" id="KW-1185">Reference proteome</keyword>